<comment type="caution">
    <text evidence="2">The sequence shown here is derived from an EMBL/GenBank/DDBJ whole genome shotgun (WGS) entry which is preliminary data.</text>
</comment>
<dbReference type="Proteomes" id="UP000606194">
    <property type="component" value="Unassembled WGS sequence"/>
</dbReference>
<name>A0A918FTU1_9ACTN</name>
<dbReference type="EMBL" id="BMTL01000005">
    <property type="protein sequence ID" value="GGR77240.1"/>
    <property type="molecule type" value="Genomic_DNA"/>
</dbReference>
<reference evidence="2" key="2">
    <citation type="submission" date="2020-09" db="EMBL/GenBank/DDBJ databases">
        <authorList>
            <person name="Sun Q."/>
            <person name="Ohkuma M."/>
        </authorList>
    </citation>
    <scope>NUCLEOTIDE SEQUENCE</scope>
    <source>
        <strain evidence="2">JCM 4386</strain>
    </source>
</reference>
<gene>
    <name evidence="2" type="ORF">GCM10010269_15630</name>
</gene>
<evidence type="ECO:0000313" key="3">
    <source>
        <dbReference type="Proteomes" id="UP000606194"/>
    </source>
</evidence>
<sequence>MSITTTTSAKPTILFREACLPDVPRRSAITVPPPLRAGAEQLRGLPPAFVIVDEADGPRTRARRTLRGQASRTSP</sequence>
<evidence type="ECO:0000256" key="1">
    <source>
        <dbReference type="SAM" id="MobiDB-lite"/>
    </source>
</evidence>
<feature type="region of interest" description="Disordered" evidence="1">
    <location>
        <begin position="55"/>
        <end position="75"/>
    </location>
</feature>
<dbReference type="RefSeq" id="WP_190148498.1">
    <property type="nucleotide sequence ID" value="NZ_BMTL01000005.1"/>
</dbReference>
<accession>A0A918FTU1</accession>
<dbReference type="AlphaFoldDB" id="A0A918FTU1"/>
<evidence type="ECO:0000313" key="2">
    <source>
        <dbReference type="EMBL" id="GGR77240.1"/>
    </source>
</evidence>
<reference evidence="2" key="1">
    <citation type="journal article" date="2014" name="Int. J. Syst. Evol. Microbiol.">
        <title>Complete genome sequence of Corynebacterium casei LMG S-19264T (=DSM 44701T), isolated from a smear-ripened cheese.</title>
        <authorList>
            <consortium name="US DOE Joint Genome Institute (JGI-PGF)"/>
            <person name="Walter F."/>
            <person name="Albersmeier A."/>
            <person name="Kalinowski J."/>
            <person name="Ruckert C."/>
        </authorList>
    </citation>
    <scope>NUCLEOTIDE SEQUENCE</scope>
    <source>
        <strain evidence="2">JCM 4386</strain>
    </source>
</reference>
<proteinExistence type="predicted"/>
<protein>
    <submittedName>
        <fullName evidence="2">Uncharacterized protein</fullName>
    </submittedName>
</protein>
<keyword evidence="3" id="KW-1185">Reference proteome</keyword>
<organism evidence="2 3">
    <name type="scientific">Streptomyces humidus</name>
    <dbReference type="NCBI Taxonomy" id="52259"/>
    <lineage>
        <taxon>Bacteria</taxon>
        <taxon>Bacillati</taxon>
        <taxon>Actinomycetota</taxon>
        <taxon>Actinomycetes</taxon>
        <taxon>Kitasatosporales</taxon>
        <taxon>Streptomycetaceae</taxon>
        <taxon>Streptomyces</taxon>
    </lineage>
</organism>